<keyword evidence="1" id="KW-0472">Membrane</keyword>
<protein>
    <submittedName>
        <fullName evidence="3">G_PROTEIN_RECEP_F1_2 domain-containing protein</fullName>
    </submittedName>
</protein>
<organism evidence="2 3">
    <name type="scientific">Meloidogyne hapla</name>
    <name type="common">Root-knot nematode worm</name>
    <dbReference type="NCBI Taxonomy" id="6305"/>
    <lineage>
        <taxon>Eukaryota</taxon>
        <taxon>Metazoa</taxon>
        <taxon>Ecdysozoa</taxon>
        <taxon>Nematoda</taxon>
        <taxon>Chromadorea</taxon>
        <taxon>Rhabditida</taxon>
        <taxon>Tylenchina</taxon>
        <taxon>Tylenchomorpha</taxon>
        <taxon>Tylenchoidea</taxon>
        <taxon>Meloidogynidae</taxon>
        <taxon>Meloidogyninae</taxon>
        <taxon>Meloidogyne</taxon>
    </lineage>
</organism>
<dbReference type="Pfam" id="PF10317">
    <property type="entry name" value="7TM_GPCR_Srd"/>
    <property type="match status" value="1"/>
</dbReference>
<sequence>MSNITIDNDLSSWWKIENTFFSTKDGVRLVYGLVDSSVLIFGISLNSLLFYLIQTKTVAIMLPYKKLLLMSCLMDWIVGFWTFIVQPIPCGDHGYRTVLMNGYFRKSSQPIRYAVYLIWIQMMVNFIKLRTRK</sequence>
<keyword evidence="2" id="KW-1185">Reference proteome</keyword>
<keyword evidence="1" id="KW-1133">Transmembrane helix</keyword>
<proteinExistence type="predicted"/>
<keyword evidence="1" id="KW-0812">Transmembrane</keyword>
<reference evidence="3" key="1">
    <citation type="submission" date="2016-11" db="UniProtKB">
        <authorList>
            <consortium name="WormBaseParasite"/>
        </authorList>
    </citation>
    <scope>IDENTIFICATION</scope>
</reference>
<dbReference type="InterPro" id="IPR019421">
    <property type="entry name" value="7TM_GPCR_serpentine_rcpt_Srd"/>
</dbReference>
<evidence type="ECO:0000256" key="1">
    <source>
        <dbReference type="SAM" id="Phobius"/>
    </source>
</evidence>
<feature type="transmembrane region" description="Helical" evidence="1">
    <location>
        <begin position="67"/>
        <end position="89"/>
    </location>
</feature>
<feature type="transmembrane region" description="Helical" evidence="1">
    <location>
        <begin position="109"/>
        <end position="127"/>
    </location>
</feature>
<name>A0A1I8BWA1_MELHA</name>
<accession>A0A1I8BWA1</accession>
<dbReference type="AlphaFoldDB" id="A0A1I8BWA1"/>
<dbReference type="WBParaSite" id="MhA1_Contig635.frz3.gene1">
    <property type="protein sequence ID" value="MhA1_Contig635.frz3.gene1"/>
    <property type="gene ID" value="MhA1_Contig635.frz3.gene1"/>
</dbReference>
<dbReference type="Proteomes" id="UP000095281">
    <property type="component" value="Unplaced"/>
</dbReference>
<evidence type="ECO:0000313" key="2">
    <source>
        <dbReference type="Proteomes" id="UP000095281"/>
    </source>
</evidence>
<feature type="transmembrane region" description="Helical" evidence="1">
    <location>
        <begin position="29"/>
        <end position="55"/>
    </location>
</feature>
<evidence type="ECO:0000313" key="3">
    <source>
        <dbReference type="WBParaSite" id="MhA1_Contig635.frz3.gene1"/>
    </source>
</evidence>